<evidence type="ECO:0000313" key="2">
    <source>
        <dbReference type="EnsemblMetazoa" id="SMAR010830-PA"/>
    </source>
</evidence>
<sequence length="1650" mass="189383">MSHMTLFPTVLTAMANYSPGPEENDPQMTTATVNYINIESVRNLFTSESVDAKSSTSDYEETTPTEKRTIAQQIANVSRRIIGDTTCGLKQTLQQFYLEATLPRVAWLDKGQDLFMSDYYTDLQLDTSEATIPIEKIFDKVTKKTPRRILIEGQPGYGKTTLATKIVFDWALSKNYIKHFKLTFIISLRQLQQRSIKDAISATANQCGFTKTLVGDIIEENSSNTLLILDGLDELSVDKRLSVLKLLYKQMYAKMTVIFGLKNQRLKQISINNLNPSKIPKNLLISCLWVDIQPDEEDEQLENQPSISPDQSPFLTNLENSIHNVQCKTLTFRFNAGFTESHSDIIWQYLCLLGSIPKESYPLCMDEFAIYKAMYDHIDHPIVKEMHFGNLRLHLSNPLGKNLIAILLQRNQVEALELFLSHDSEVSKPNELLHAAANSSTLHSLSIVGNPTNNMPIDVYDLTKGSTKQYTCLFVKDSSIVCKKALQNRNCLHCVIIKEISTDCDKKSFQSIQGLTMINPSVLECNACFFEKLPQTWSGLMSLKELILPMDESSNKVEFWKRVSACKNLKLLELIFPKEGDIHMSAPIDGIIKCLQRVPIERFAIWRVTTKYDVTKRLVQAIANSLRRRLKSKFNVGEKLARDTVHQLNSATTLGLRKHASEEKNYDKNDETETCEAENESFFSRFLNRFVLRDNTHGLRQKLQSFYLESTLPCVSWLDQGQDLIISDYYTELQLDTSNIIIPVEKLFAKRQNKKPRRILIEGQPGYGKTTLATKIVNDWANSRKYIKHFKLAFLIPLRELRQRSINEVFTAIANHCGFSNISRVSNIIQENLSNTLLIIDGLDELSTVERMPILKLLYKQTYAAMTVIVTSRTGLFALEHDEQNLLFGGISKKKLFYDVRIQVLGIGIEDREKFLLKFIPQNSADDIINQMEQLTKPVGDMFRSPLFLILLAFMASKQNDLSTLTTKTQLFKKLFNFIIKYSMRNNTHSLDSEFDLFQVDSPIKDIQQNVREFGNLSLDHILKNNLQFKCSPLIMEVYRMGFLIIHKEISSFQSTSHFEPFHLSILEFAAAYSIWIDFKQGKSVDCIQTLYFKFERTSLIPTFLAGLLQNEAHEFFQQLLPHAHIFSASEDTLWHLLTECQANNSCKKLLPVLKEFIPPHVHQWNEIFTNFYLTDFFENLITSGIQHRKLNQIYINNMNPTNLPEGIIIPGLWVDVFPETPHKLEISLRNIKCKKLSVRFNVGYSQHLDDSTVCTYICLLSTLPTESCSLYLDGYTVYNTMYKQIDDDIVQKLQFNNLRISITPSIKNDLISVLLQRNQVETLQMSVHFFSPGIKLENIIQAASNSSKLQSLHVTSNQPNYVPIDLYDLTNRGKKHFNCLILKQSPILCKKPLVNKNCIHSVIIKESYQTFENKTFLSIEGLSLIDPTILECDSSLFDKLPESWTGYMSLRELSLSMDKSSTELQFWRRLSYCKNLKMLELMLPLSGSIQTSVPTNEIIKCLQQLPIERFAMWRVRASYGITQKLIQGIAESLPWSITNGVQNDHPLKTIDLGSFLTVDNVDQVENLCSVIKVLLNNLKLNYLKAVNIISRNRSLWHALMQKNLIDNSIFDVKHLIHGSSDDDPEYYKIWYNAFSFFSYNIFCITLKKH</sequence>
<dbReference type="EnsemblMetazoa" id="SMAR010830-RA">
    <property type="protein sequence ID" value="SMAR010830-PA"/>
    <property type="gene ID" value="SMAR010830"/>
</dbReference>
<protein>
    <recommendedName>
        <fullName evidence="1">NACHT domain-containing protein</fullName>
    </recommendedName>
</protein>
<proteinExistence type="predicted"/>
<evidence type="ECO:0000259" key="1">
    <source>
        <dbReference type="PROSITE" id="PS50837"/>
    </source>
</evidence>
<reference evidence="3" key="1">
    <citation type="submission" date="2011-05" db="EMBL/GenBank/DDBJ databases">
        <authorList>
            <person name="Richards S.R."/>
            <person name="Qu J."/>
            <person name="Jiang H."/>
            <person name="Jhangiani S.N."/>
            <person name="Agravi P."/>
            <person name="Goodspeed R."/>
            <person name="Gross S."/>
            <person name="Mandapat C."/>
            <person name="Jackson L."/>
            <person name="Mathew T."/>
            <person name="Pu L."/>
            <person name="Thornton R."/>
            <person name="Saada N."/>
            <person name="Wilczek-Boney K.B."/>
            <person name="Lee S."/>
            <person name="Kovar C."/>
            <person name="Wu Y."/>
            <person name="Scherer S.E."/>
            <person name="Worley K.C."/>
            <person name="Muzny D.M."/>
            <person name="Gibbs R."/>
        </authorList>
    </citation>
    <scope>NUCLEOTIDE SEQUENCE</scope>
    <source>
        <strain evidence="3">Brora</strain>
    </source>
</reference>
<dbReference type="EMBL" id="JH432003">
    <property type="status" value="NOT_ANNOTATED_CDS"/>
    <property type="molecule type" value="Genomic_DNA"/>
</dbReference>
<dbReference type="Pfam" id="PF05729">
    <property type="entry name" value="NACHT"/>
    <property type="match status" value="2"/>
</dbReference>
<dbReference type="HOGENOM" id="CLU_242508_0_0_1"/>
<dbReference type="InterPro" id="IPR007111">
    <property type="entry name" value="NACHT_NTPase"/>
</dbReference>
<name>T1JAQ9_STRMM</name>
<feature type="domain" description="NACHT" evidence="1">
    <location>
        <begin position="147"/>
        <end position="247"/>
    </location>
</feature>
<dbReference type="PANTHER" id="PTHR46844:SF1">
    <property type="entry name" value="SLR5058 PROTEIN"/>
    <property type="match status" value="1"/>
</dbReference>
<dbReference type="Gene3D" id="3.40.50.300">
    <property type="entry name" value="P-loop containing nucleotide triphosphate hydrolases"/>
    <property type="match status" value="2"/>
</dbReference>
<organism evidence="2 3">
    <name type="scientific">Strigamia maritima</name>
    <name type="common">European centipede</name>
    <name type="synonym">Geophilus maritimus</name>
    <dbReference type="NCBI Taxonomy" id="126957"/>
    <lineage>
        <taxon>Eukaryota</taxon>
        <taxon>Metazoa</taxon>
        <taxon>Ecdysozoa</taxon>
        <taxon>Arthropoda</taxon>
        <taxon>Myriapoda</taxon>
        <taxon>Chilopoda</taxon>
        <taxon>Pleurostigmophora</taxon>
        <taxon>Geophilomorpha</taxon>
        <taxon>Linotaeniidae</taxon>
        <taxon>Strigamia</taxon>
    </lineage>
</organism>
<evidence type="ECO:0000313" key="3">
    <source>
        <dbReference type="Proteomes" id="UP000014500"/>
    </source>
</evidence>
<dbReference type="PANTHER" id="PTHR46844">
    <property type="entry name" value="SLR5058 PROTEIN"/>
    <property type="match status" value="1"/>
</dbReference>
<dbReference type="SUPFAM" id="SSF52540">
    <property type="entry name" value="P-loop containing nucleoside triphosphate hydrolases"/>
    <property type="match status" value="2"/>
</dbReference>
<dbReference type="PROSITE" id="PS50837">
    <property type="entry name" value="NACHT"/>
    <property type="match status" value="2"/>
</dbReference>
<keyword evidence="3" id="KW-1185">Reference proteome</keyword>
<dbReference type="Proteomes" id="UP000014500">
    <property type="component" value="Unassembled WGS sequence"/>
</dbReference>
<dbReference type="STRING" id="126957.T1JAQ9"/>
<dbReference type="InterPro" id="IPR027417">
    <property type="entry name" value="P-loop_NTPase"/>
</dbReference>
<accession>T1JAQ9</accession>
<feature type="domain" description="NACHT" evidence="1">
    <location>
        <begin position="757"/>
        <end position="875"/>
    </location>
</feature>
<reference evidence="2" key="2">
    <citation type="submission" date="2015-02" db="UniProtKB">
        <authorList>
            <consortium name="EnsemblMetazoa"/>
        </authorList>
    </citation>
    <scope>IDENTIFICATION</scope>
</reference>
<dbReference type="PhylomeDB" id="T1JAQ9"/>